<dbReference type="GO" id="GO:0006888">
    <property type="term" value="P:endoplasmic reticulum to Golgi vesicle-mediated transport"/>
    <property type="evidence" value="ECO:0007669"/>
    <property type="project" value="TreeGrafter"/>
</dbReference>
<evidence type="ECO:0000256" key="8">
    <source>
        <dbReference type="ARBA" id="ARBA00022989"/>
    </source>
</evidence>
<dbReference type="RefSeq" id="XP_030754221.1">
    <property type="nucleotide sequence ID" value="XM_030898361.1"/>
</dbReference>
<proteinExistence type="inferred from homology"/>
<dbReference type="GO" id="GO:0015031">
    <property type="term" value="P:protein transport"/>
    <property type="evidence" value="ECO:0007669"/>
    <property type="project" value="UniProtKB-KW"/>
</dbReference>
<dbReference type="Proteomes" id="UP000504635">
    <property type="component" value="Unplaced"/>
</dbReference>
<dbReference type="PANTHER" id="PTHR15495">
    <property type="entry name" value="NEGATIVE REGULATOR OF VESICLE FORMATION-RELATED"/>
    <property type="match status" value="1"/>
</dbReference>
<name>A0A6J2XT77_SITOR</name>
<feature type="compositionally biased region" description="Basic and acidic residues" evidence="11">
    <location>
        <begin position="812"/>
        <end position="831"/>
    </location>
</feature>
<evidence type="ECO:0000256" key="9">
    <source>
        <dbReference type="ARBA" id="ARBA00023136"/>
    </source>
</evidence>
<feature type="transmembrane region" description="Helical" evidence="10">
    <location>
        <begin position="916"/>
        <end position="937"/>
    </location>
</feature>
<feature type="region of interest" description="Disordered" evidence="11">
    <location>
        <begin position="1027"/>
        <end position="1049"/>
    </location>
</feature>
<feature type="transmembrane region" description="Helical" evidence="10">
    <location>
        <begin position="949"/>
        <end position="968"/>
    </location>
</feature>
<dbReference type="InterPro" id="IPR029058">
    <property type="entry name" value="AB_hydrolase_fold"/>
</dbReference>
<dbReference type="OrthoDB" id="348976at2759"/>
<dbReference type="PANTHER" id="PTHR15495:SF7">
    <property type="entry name" value="GPI INOSITOL-DEACYLASE"/>
    <property type="match status" value="1"/>
</dbReference>
<feature type="compositionally biased region" description="Basic and acidic residues" evidence="11">
    <location>
        <begin position="1032"/>
        <end position="1049"/>
    </location>
</feature>
<dbReference type="KEGG" id="soy:115881009"/>
<feature type="transmembrane region" description="Helical" evidence="10">
    <location>
        <begin position="591"/>
        <end position="613"/>
    </location>
</feature>
<reference evidence="15 16" key="1">
    <citation type="submission" date="2025-04" db="UniProtKB">
        <authorList>
            <consortium name="RefSeq"/>
        </authorList>
    </citation>
    <scope>IDENTIFICATION</scope>
    <source>
        <tissue evidence="15 16">Gonads</tissue>
    </source>
</reference>
<dbReference type="EC" id="3.1.-.-" evidence="10"/>
<feature type="domain" description="GPI inositol-deacylase transmembrane" evidence="13">
    <location>
        <begin position="890"/>
        <end position="1013"/>
    </location>
</feature>
<dbReference type="GeneID" id="115881009"/>
<feature type="transmembrane region" description="Helical" evidence="10">
    <location>
        <begin position="740"/>
        <end position="767"/>
    </location>
</feature>
<evidence type="ECO:0000259" key="13">
    <source>
        <dbReference type="Pfam" id="PF25140"/>
    </source>
</evidence>
<dbReference type="GO" id="GO:0006505">
    <property type="term" value="P:GPI anchor metabolic process"/>
    <property type="evidence" value="ECO:0007669"/>
    <property type="project" value="TreeGrafter"/>
</dbReference>
<keyword evidence="8 10" id="KW-1133">Transmembrane helix</keyword>
<keyword evidence="6 10" id="KW-0256">Endoplasmic reticulum</keyword>
<dbReference type="GO" id="GO:0050185">
    <property type="term" value="F:phosphatidylinositol deacylase activity"/>
    <property type="evidence" value="ECO:0007669"/>
    <property type="project" value="TreeGrafter"/>
</dbReference>
<keyword evidence="7 10" id="KW-0653">Protein transport</keyword>
<evidence type="ECO:0000256" key="4">
    <source>
        <dbReference type="ARBA" id="ARBA00022692"/>
    </source>
</evidence>
<evidence type="ECO:0000313" key="15">
    <source>
        <dbReference type="RefSeq" id="XP_030754220.1"/>
    </source>
</evidence>
<keyword evidence="3 10" id="KW-0813">Transport</keyword>
<organism evidence="14 16">
    <name type="scientific">Sitophilus oryzae</name>
    <name type="common">Rice weevil</name>
    <name type="synonym">Curculio oryzae</name>
    <dbReference type="NCBI Taxonomy" id="7048"/>
    <lineage>
        <taxon>Eukaryota</taxon>
        <taxon>Metazoa</taxon>
        <taxon>Ecdysozoa</taxon>
        <taxon>Arthropoda</taxon>
        <taxon>Hexapoda</taxon>
        <taxon>Insecta</taxon>
        <taxon>Pterygota</taxon>
        <taxon>Neoptera</taxon>
        <taxon>Endopterygota</taxon>
        <taxon>Coleoptera</taxon>
        <taxon>Polyphaga</taxon>
        <taxon>Cucujiformia</taxon>
        <taxon>Curculionidae</taxon>
        <taxon>Dryophthorinae</taxon>
        <taxon>Sitophilus</taxon>
    </lineage>
</organism>
<evidence type="ECO:0000256" key="10">
    <source>
        <dbReference type="RuleBase" id="RU365011"/>
    </source>
</evidence>
<dbReference type="InterPro" id="IPR056824">
    <property type="entry name" value="PGAP1_TMD"/>
</dbReference>
<comment type="subcellular location">
    <subcellularLocation>
        <location evidence="1">Endoplasmic reticulum membrane</location>
        <topology evidence="1">Multi-pass membrane protein</topology>
    </subcellularLocation>
</comment>
<feature type="transmembrane region" description="Helical" evidence="10">
    <location>
        <begin position="675"/>
        <end position="703"/>
    </location>
</feature>
<evidence type="ECO:0000256" key="5">
    <source>
        <dbReference type="ARBA" id="ARBA00022801"/>
    </source>
</evidence>
<evidence type="ECO:0000256" key="11">
    <source>
        <dbReference type="SAM" id="MobiDB-lite"/>
    </source>
</evidence>
<evidence type="ECO:0000259" key="12">
    <source>
        <dbReference type="Pfam" id="PF07819"/>
    </source>
</evidence>
<keyword evidence="5 10" id="KW-0378">Hydrolase</keyword>
<feature type="transmembrane region" description="Helical" evidence="10">
    <location>
        <begin position="634"/>
        <end position="655"/>
    </location>
</feature>
<sequence length="1049" mass="120882">MRFSSLLLFFCLLLTVFYIVGLLVFLTDHEPGNNCEMTYMFEYPQYVRISQEIDEQYVKYGLYAYGEGRTTKKARNMYFDGIPVLFVPGNAGSYKQVRSLASVALRKSLNSGTPYHFDYFAVDLNDEFSALYGPILYEQLMYVNSSIRTILELYKNKPNAPQKIILIGHSVGGVVARRAISYLEANKQDLVSVLITLAAPLKRNPLYFDRYASKFYKNIYLKHETYSTINIAGGYSDFLVPSYLTNIEENNTLNVVATNIPLSWVESNHVQILWCKQTVLAINRALFGSVDIKTSQISSNSTFVQQVFHHHLVHNTGTKLELDPKESLVTKLDYRGEWVESISKQYTVDLKKGLKQPHWYMVGLTTQHTYEMLTVLAINLEVTDWIFACSAAYPRGPSRVCVEGEHLTQYSEIAATSRYKRRLVTLNLNEIKRNHSEYTHVVFKALPTSEPVVFHVDIYNSAERRMEVTLPKYSLRKHTVIWRTPEKSVYVELIFPELDNLLQSYHLFVQPVSCASEQHHATATLIIPWANEMVYAHFTETLKKPFNLRIQNVKPPNATHAKVRLILEPSCTYQISIKLNMFGVFSHIARYYSTFIITNVAVVFLLAFQNQIYRLGKTGAMPLFFSSLLEIVKYSWLVIVLAGVLSIFLSYPFWTRFLPKPEVTSFPNKGDFIDLIVMPLILHIISVVVVFVLVCTYCVSLFTLESTVHKLTLKLLARTVTMTIRFSDYFMAFLQKVPFIVATVLILLCFSTCGGLALCVGTVFYFLKLTKMSQDYVEHVTWFILKNVARKIRKLFSKKPPPPQITNNQLTERSEIENEREEIELSVKDKEEEPDTDITPKTVEANEENDDSEENTMEIVEKVEENSEEQPNYPSTSEEINEEQPEQKEESENSKGFSFEGLSETNNAIFFHSSMFFIWVMVMGLNFPAVLTWAHNFKYSKHLPHDESFLPGLLLSIGAFPLWQFEFPSNNRRFTHELRLITLYFTIILLVYATVSVYVVNYLLTILFVLVVLQQYYNLATAQTAQEPSDSDDTKQHEDKYEEMKMKMD</sequence>
<evidence type="ECO:0000256" key="3">
    <source>
        <dbReference type="ARBA" id="ARBA00022448"/>
    </source>
</evidence>
<dbReference type="SUPFAM" id="SSF53474">
    <property type="entry name" value="alpha/beta-Hydrolases"/>
    <property type="match status" value="1"/>
</dbReference>
<evidence type="ECO:0000256" key="6">
    <source>
        <dbReference type="ARBA" id="ARBA00022824"/>
    </source>
</evidence>
<keyword evidence="9 10" id="KW-0472">Membrane</keyword>
<accession>A0A6J2XT77</accession>
<dbReference type="InterPro" id="IPR012908">
    <property type="entry name" value="PGAP1-ab_dom-like"/>
</dbReference>
<keyword evidence="4 10" id="KW-0812">Transmembrane</keyword>
<feature type="region of interest" description="Disordered" evidence="11">
    <location>
        <begin position="799"/>
        <end position="898"/>
    </location>
</feature>
<comment type="similarity">
    <text evidence="2 10">Belongs to the GPI inositol-deacylase family.</text>
</comment>
<evidence type="ECO:0000313" key="16">
    <source>
        <dbReference type="RefSeq" id="XP_030754221.1"/>
    </source>
</evidence>
<evidence type="ECO:0000256" key="1">
    <source>
        <dbReference type="ARBA" id="ARBA00004477"/>
    </source>
</evidence>
<comment type="function">
    <text evidence="10">Involved in inositol deacylation of GPI-anchored proteins which plays important roles in the quality control and ER-associated degradation of GPI-anchored proteins.</text>
</comment>
<dbReference type="Pfam" id="PF07819">
    <property type="entry name" value="PGAP1"/>
    <property type="match status" value="1"/>
</dbReference>
<evidence type="ECO:0000256" key="2">
    <source>
        <dbReference type="ARBA" id="ARBA00006931"/>
    </source>
</evidence>
<dbReference type="RefSeq" id="XP_030754220.1">
    <property type="nucleotide sequence ID" value="XM_030898360.1"/>
</dbReference>
<gene>
    <name evidence="15 16" type="primary">LOC115881009</name>
</gene>
<feature type="transmembrane region" description="Helical" evidence="10">
    <location>
        <begin position="715"/>
        <end position="734"/>
    </location>
</feature>
<dbReference type="InterPro" id="IPR039529">
    <property type="entry name" value="PGAP1/BST1"/>
</dbReference>
<feature type="compositionally biased region" description="Acidic residues" evidence="11">
    <location>
        <begin position="845"/>
        <end position="856"/>
    </location>
</feature>
<dbReference type="GO" id="GO:0005789">
    <property type="term" value="C:endoplasmic reticulum membrane"/>
    <property type="evidence" value="ECO:0007669"/>
    <property type="project" value="UniProtKB-SubCell"/>
</dbReference>
<dbReference type="AlphaFoldDB" id="A0A6J2XT77"/>
<evidence type="ECO:0000256" key="7">
    <source>
        <dbReference type="ARBA" id="ARBA00022927"/>
    </source>
</evidence>
<feature type="transmembrane region" description="Helical" evidence="10">
    <location>
        <begin position="980"/>
        <end position="1013"/>
    </location>
</feature>
<feature type="domain" description="GPI inositol-deacylase PGAP1-like alpha/beta" evidence="12">
    <location>
        <begin position="79"/>
        <end position="287"/>
    </location>
</feature>
<dbReference type="Pfam" id="PF25140">
    <property type="entry name" value="PGAP1_TMD"/>
    <property type="match status" value="1"/>
</dbReference>
<protein>
    <recommendedName>
        <fullName evidence="10">GPI inositol-deacylase</fullName>
        <ecNumber evidence="10">3.1.-.-</ecNumber>
    </recommendedName>
</protein>
<evidence type="ECO:0000313" key="14">
    <source>
        <dbReference type="Proteomes" id="UP000504635"/>
    </source>
</evidence>
<dbReference type="Gene3D" id="3.40.50.1820">
    <property type="entry name" value="alpha/beta hydrolase"/>
    <property type="match status" value="1"/>
</dbReference>
<dbReference type="Pfam" id="PF24660">
    <property type="entry name" value="PGAP1_3rd"/>
    <property type="match status" value="1"/>
</dbReference>
<keyword evidence="14" id="KW-1185">Reference proteome</keyword>